<keyword evidence="3" id="KW-0808">Transferase</keyword>
<feature type="transmembrane region" description="Helical" evidence="1">
    <location>
        <begin position="157"/>
        <end position="175"/>
    </location>
</feature>
<dbReference type="AlphaFoldDB" id="A0A1G9R9U1"/>
<dbReference type="Proteomes" id="UP000198704">
    <property type="component" value="Unassembled WGS sequence"/>
</dbReference>
<sequence length="342" mass="38420">MKYNLQALRAYAAVSVVMHHILFSVQNYLAVGLIARDYMVGSTGVHVFFVISGYVITLTTRKMESISSFIHLRFSRVVPVYWLLTALTALMVLCGFKLFGLHDIKPSSIAASFFFLPDFVNGQLIKPILFVGWTLEYEIFFYFLFGLCMVFKRNLDALIVSSLILMLWISAHFIQNEYIDFYGDDLILCFVLGIAIFFAEKHVTLPATACYFGLCAGFVGLFTIDVDHLAFKNLIVVGASALLVFSALQLETNRKTVGRGFISRQGDASYSLYLIHPFVLQFIGKLSIVFGLNTTASGLLITAIAMLVFSIAVGYIFHRTIERRLIRAFRQRTPIALAENRG</sequence>
<keyword evidence="3" id="KW-0012">Acyltransferase</keyword>
<feature type="transmembrane region" description="Helical" evidence="1">
    <location>
        <begin position="7"/>
        <end position="26"/>
    </location>
</feature>
<accession>A0A1G9R9U1</accession>
<keyword evidence="3" id="KW-0378">Hydrolase</keyword>
<dbReference type="PANTHER" id="PTHR23028">
    <property type="entry name" value="ACETYLTRANSFERASE"/>
    <property type="match status" value="1"/>
</dbReference>
<gene>
    <name evidence="3" type="ORF">SAMN05216360_101160</name>
</gene>
<feature type="transmembrane region" description="Helical" evidence="1">
    <location>
        <begin position="124"/>
        <end position="145"/>
    </location>
</feature>
<dbReference type="GO" id="GO:0000271">
    <property type="term" value="P:polysaccharide biosynthetic process"/>
    <property type="evidence" value="ECO:0007669"/>
    <property type="project" value="TreeGrafter"/>
</dbReference>
<evidence type="ECO:0000256" key="1">
    <source>
        <dbReference type="SAM" id="Phobius"/>
    </source>
</evidence>
<proteinExistence type="predicted"/>
<dbReference type="InterPro" id="IPR002656">
    <property type="entry name" value="Acyl_transf_3_dom"/>
</dbReference>
<organism evidence="3 4">
    <name type="scientific">Methylobacterium phyllostachyos</name>
    <dbReference type="NCBI Taxonomy" id="582672"/>
    <lineage>
        <taxon>Bacteria</taxon>
        <taxon>Pseudomonadati</taxon>
        <taxon>Pseudomonadota</taxon>
        <taxon>Alphaproteobacteria</taxon>
        <taxon>Hyphomicrobiales</taxon>
        <taxon>Methylobacteriaceae</taxon>
        <taxon>Methylobacterium</taxon>
    </lineage>
</organism>
<feature type="domain" description="Acyltransferase 3" evidence="2">
    <location>
        <begin position="3"/>
        <end position="317"/>
    </location>
</feature>
<dbReference type="EMBL" id="FNHS01000001">
    <property type="protein sequence ID" value="SDM19901.1"/>
    <property type="molecule type" value="Genomic_DNA"/>
</dbReference>
<keyword evidence="4" id="KW-1185">Reference proteome</keyword>
<evidence type="ECO:0000313" key="3">
    <source>
        <dbReference type="EMBL" id="SDM19901.1"/>
    </source>
</evidence>
<reference evidence="4" key="1">
    <citation type="submission" date="2016-10" db="EMBL/GenBank/DDBJ databases">
        <authorList>
            <person name="Varghese N."/>
            <person name="Submissions S."/>
        </authorList>
    </citation>
    <scope>NUCLEOTIDE SEQUENCE [LARGE SCALE GENOMIC DNA]</scope>
    <source>
        <strain evidence="4">BL47</strain>
    </source>
</reference>
<name>A0A1G9R9U1_9HYPH</name>
<dbReference type="Pfam" id="PF01757">
    <property type="entry name" value="Acyl_transf_3"/>
    <property type="match status" value="1"/>
</dbReference>
<feature type="transmembrane region" description="Helical" evidence="1">
    <location>
        <begin position="230"/>
        <end position="250"/>
    </location>
</feature>
<feature type="transmembrane region" description="Helical" evidence="1">
    <location>
        <begin position="181"/>
        <end position="198"/>
    </location>
</feature>
<dbReference type="OrthoDB" id="9767863at2"/>
<feature type="transmembrane region" description="Helical" evidence="1">
    <location>
        <begin position="38"/>
        <end position="59"/>
    </location>
</feature>
<dbReference type="InterPro" id="IPR050879">
    <property type="entry name" value="Acyltransferase_3"/>
</dbReference>
<dbReference type="GO" id="GO:0016747">
    <property type="term" value="F:acyltransferase activity, transferring groups other than amino-acyl groups"/>
    <property type="evidence" value="ECO:0007669"/>
    <property type="project" value="InterPro"/>
</dbReference>
<keyword evidence="1" id="KW-1133">Transmembrane helix</keyword>
<feature type="transmembrane region" description="Helical" evidence="1">
    <location>
        <begin position="80"/>
        <end position="99"/>
    </location>
</feature>
<dbReference type="RefSeq" id="WP_091712508.1">
    <property type="nucleotide sequence ID" value="NZ_FNHS01000001.1"/>
</dbReference>
<feature type="transmembrane region" description="Helical" evidence="1">
    <location>
        <begin position="298"/>
        <end position="317"/>
    </location>
</feature>
<dbReference type="PANTHER" id="PTHR23028:SF131">
    <property type="entry name" value="BLR2367 PROTEIN"/>
    <property type="match status" value="1"/>
</dbReference>
<protein>
    <submittedName>
        <fullName evidence="3">Peptidoglycan/LPS O-acetylase OafA/YrhL, contains acyltransferase and SGNH-hydrolase domains</fullName>
    </submittedName>
</protein>
<keyword evidence="1" id="KW-0812">Transmembrane</keyword>
<keyword evidence="1" id="KW-0472">Membrane</keyword>
<evidence type="ECO:0000259" key="2">
    <source>
        <dbReference type="Pfam" id="PF01757"/>
    </source>
</evidence>
<feature type="transmembrane region" description="Helical" evidence="1">
    <location>
        <begin position="270"/>
        <end position="292"/>
    </location>
</feature>
<evidence type="ECO:0000313" key="4">
    <source>
        <dbReference type="Proteomes" id="UP000198704"/>
    </source>
</evidence>
<dbReference type="GO" id="GO:0016020">
    <property type="term" value="C:membrane"/>
    <property type="evidence" value="ECO:0007669"/>
    <property type="project" value="TreeGrafter"/>
</dbReference>
<feature type="transmembrane region" description="Helical" evidence="1">
    <location>
        <begin position="205"/>
        <end position="224"/>
    </location>
</feature>
<dbReference type="GO" id="GO:0016787">
    <property type="term" value="F:hydrolase activity"/>
    <property type="evidence" value="ECO:0007669"/>
    <property type="project" value="UniProtKB-KW"/>
</dbReference>